<dbReference type="SUPFAM" id="SSF56601">
    <property type="entry name" value="beta-lactamase/transpeptidase-like"/>
    <property type="match status" value="1"/>
</dbReference>
<feature type="domain" description="Beta-lactamase-related" evidence="3">
    <location>
        <begin position="75"/>
        <end position="379"/>
    </location>
</feature>
<dbReference type="GO" id="GO:0016787">
    <property type="term" value="F:hydrolase activity"/>
    <property type="evidence" value="ECO:0007669"/>
    <property type="project" value="UniProtKB-KW"/>
</dbReference>
<proteinExistence type="predicted"/>
<keyword evidence="2" id="KW-0472">Membrane</keyword>
<gene>
    <name evidence="4" type="ORF">DX873_10370</name>
</gene>
<keyword evidence="4" id="KW-0378">Hydrolase</keyword>
<dbReference type="OrthoDB" id="9793489at2"/>
<dbReference type="InterPro" id="IPR001466">
    <property type="entry name" value="Beta-lactam-related"/>
</dbReference>
<protein>
    <submittedName>
        <fullName evidence="4">Class A beta-lactamase-related serine hydrolase</fullName>
    </submittedName>
</protein>
<evidence type="ECO:0000256" key="2">
    <source>
        <dbReference type="ARBA" id="ARBA00023136"/>
    </source>
</evidence>
<dbReference type="Pfam" id="PF00144">
    <property type="entry name" value="Beta-lactamase"/>
    <property type="match status" value="1"/>
</dbReference>
<dbReference type="Gene3D" id="3.40.710.10">
    <property type="entry name" value="DD-peptidase/beta-lactamase superfamily"/>
    <property type="match status" value="1"/>
</dbReference>
<comment type="subcellular location">
    <subcellularLocation>
        <location evidence="1">Membrane</location>
    </subcellularLocation>
</comment>
<evidence type="ECO:0000313" key="4">
    <source>
        <dbReference type="EMBL" id="RDY59758.1"/>
    </source>
</evidence>
<evidence type="ECO:0000256" key="1">
    <source>
        <dbReference type="ARBA" id="ARBA00004370"/>
    </source>
</evidence>
<dbReference type="InterPro" id="IPR012338">
    <property type="entry name" value="Beta-lactam/transpept-like"/>
</dbReference>
<dbReference type="EMBL" id="QTJX01000002">
    <property type="protein sequence ID" value="RDY59758.1"/>
    <property type="molecule type" value="Genomic_DNA"/>
</dbReference>
<organism evidence="4 5">
    <name type="scientific">Flagellimonas nanhaiensis</name>
    <dbReference type="NCBI Taxonomy" id="2292706"/>
    <lineage>
        <taxon>Bacteria</taxon>
        <taxon>Pseudomonadati</taxon>
        <taxon>Bacteroidota</taxon>
        <taxon>Flavobacteriia</taxon>
        <taxon>Flavobacteriales</taxon>
        <taxon>Flavobacteriaceae</taxon>
        <taxon>Flagellimonas</taxon>
    </lineage>
</organism>
<dbReference type="PANTHER" id="PTHR46825">
    <property type="entry name" value="D-ALANYL-D-ALANINE-CARBOXYPEPTIDASE/ENDOPEPTIDASE AMPH"/>
    <property type="match status" value="1"/>
</dbReference>
<dbReference type="Proteomes" id="UP000261828">
    <property type="component" value="Unassembled WGS sequence"/>
</dbReference>
<name>A0A371JQG7_9FLAO</name>
<dbReference type="InterPro" id="IPR050491">
    <property type="entry name" value="AmpC-like"/>
</dbReference>
<evidence type="ECO:0000313" key="5">
    <source>
        <dbReference type="Proteomes" id="UP000261828"/>
    </source>
</evidence>
<reference evidence="4 5" key="1">
    <citation type="submission" date="2018-08" db="EMBL/GenBank/DDBJ databases">
        <title>Muricauda nanhaiensis sp. nov., isolated from seawater of the South China Sea.</title>
        <authorList>
            <person name="Dang Y."/>
        </authorList>
    </citation>
    <scope>NUCLEOTIDE SEQUENCE [LARGE SCALE GENOMIC DNA]</scope>
    <source>
        <strain evidence="4 5">SM1704</strain>
    </source>
</reference>
<dbReference type="PANTHER" id="PTHR46825:SF11">
    <property type="entry name" value="PENICILLIN-BINDING PROTEIN 4"/>
    <property type="match status" value="1"/>
</dbReference>
<comment type="caution">
    <text evidence="4">The sequence shown here is derived from an EMBL/GenBank/DDBJ whole genome shotgun (WGS) entry which is preliminary data.</text>
</comment>
<evidence type="ECO:0000259" key="3">
    <source>
        <dbReference type="Pfam" id="PF00144"/>
    </source>
</evidence>
<dbReference type="AlphaFoldDB" id="A0A371JQG7"/>
<accession>A0A371JQG7</accession>
<keyword evidence="5" id="KW-1185">Reference proteome</keyword>
<sequence length="385" mass="43185">MANGRLPTYFGIISLEKIKKRNNMKKTLLCIAFSILGVYSYGQRRPLHKAVPFKDANAAKAYLQNQADSLKFSGNVLVMQNGKDLIKESYGLASKEKNIPINIDTKINLGSINKAFTAVCVLQLIEAGKINFEDKITKYIPELKANMANEISIRNLLEMKSGLGSYWDSPIFLDNYKNLRNLEDYVPIIAAYSLSSKPGTERQYSNSSYELLGILVQRVSGQNYYDYVRENVYKKAGMVNTDAFERDKSVQNLAQGYSKFKVGEDFETQLPPERQYAFNYNVNDRSPVKGTAAGGGFSTVDDMKQFVYTLTSNQLLSKTSTDLLINHFRDSPDRNPVYNIRGGSTGINSVVFYNASKDLLIIVLCNYDPPVGSEVARRLIATFNS</sequence>
<dbReference type="GO" id="GO:0016020">
    <property type="term" value="C:membrane"/>
    <property type="evidence" value="ECO:0007669"/>
    <property type="project" value="UniProtKB-SubCell"/>
</dbReference>